<name>A0AAE0EPL1_9CHLO</name>
<sequence length="369" mass="39531">MSHLLERMAFKSTANRSHLRVTREMSYTADILKTHLPEAVEILADVVLNTNYKNHEVKHELRKMFTQLKGVTSNPNAMLLEVMHKAGYKGALGNPLFWDPTTNSLSGNIASQFVARNYSAPRIVVAAAGCEHKELLAVAEPLFGHLPPVEPTPAPESVYTGGEYRQAMGGAAHVALGFELEGGWRNIPSATAMTVLVTLLGGGGSFSPGGPGKGMYSRLYTRVLNRYHWVQNCTAFHSVQNDTGLVGISAVTEGAYAGDLVEVMVTELKAVAAKGAISDVELARAKKATISSVLIALENKAIVAEDIGRQILTYDKRMPTDDFVAAVEKVTAADLAALAAKLLKTPVTVAALGDVSKVPEYSTIAKAFQ</sequence>
<dbReference type="AlphaFoldDB" id="A0AAE0EPL1"/>
<feature type="domain" description="Peptidase M16 N-terminal" evidence="3">
    <location>
        <begin position="24"/>
        <end position="97"/>
    </location>
</feature>
<dbReference type="PANTHER" id="PTHR11851">
    <property type="entry name" value="METALLOPROTEASE"/>
    <property type="match status" value="1"/>
</dbReference>
<dbReference type="PANTHER" id="PTHR11851:SF49">
    <property type="entry name" value="MITOCHONDRIAL-PROCESSING PEPTIDASE SUBUNIT ALPHA"/>
    <property type="match status" value="1"/>
</dbReference>
<evidence type="ECO:0000313" key="5">
    <source>
        <dbReference type="EMBL" id="KAK3235372.1"/>
    </source>
</evidence>
<comment type="caution">
    <text evidence="5">The sequence shown here is derived from an EMBL/GenBank/DDBJ whole genome shotgun (WGS) entry which is preliminary data.</text>
</comment>
<organism evidence="5 6">
    <name type="scientific">Cymbomonas tetramitiformis</name>
    <dbReference type="NCBI Taxonomy" id="36881"/>
    <lineage>
        <taxon>Eukaryota</taxon>
        <taxon>Viridiplantae</taxon>
        <taxon>Chlorophyta</taxon>
        <taxon>Pyramimonadophyceae</taxon>
        <taxon>Pyramimonadales</taxon>
        <taxon>Pyramimonadaceae</taxon>
        <taxon>Cymbomonas</taxon>
    </lineage>
</organism>
<evidence type="ECO:0000259" key="3">
    <source>
        <dbReference type="Pfam" id="PF00675"/>
    </source>
</evidence>
<evidence type="ECO:0000256" key="2">
    <source>
        <dbReference type="ARBA" id="ARBA00007261"/>
    </source>
</evidence>
<feature type="domain" description="Peptidase M16 C-terminal" evidence="4">
    <location>
        <begin position="112"/>
        <end position="288"/>
    </location>
</feature>
<comment type="function">
    <text evidence="1">Substrate recognition and binding subunit of the essential mitochondrial processing protease (MPP), which cleaves the mitochondrial sequence off newly imported precursors proteins.</text>
</comment>
<dbReference type="GO" id="GO:0046872">
    <property type="term" value="F:metal ion binding"/>
    <property type="evidence" value="ECO:0007669"/>
    <property type="project" value="InterPro"/>
</dbReference>
<dbReference type="SUPFAM" id="SSF63411">
    <property type="entry name" value="LuxS/MPP-like metallohydrolase"/>
    <property type="match status" value="2"/>
</dbReference>
<dbReference type="GO" id="GO:0005739">
    <property type="term" value="C:mitochondrion"/>
    <property type="evidence" value="ECO:0007669"/>
    <property type="project" value="TreeGrafter"/>
</dbReference>
<evidence type="ECO:0000256" key="1">
    <source>
        <dbReference type="ARBA" id="ARBA00002123"/>
    </source>
</evidence>
<proteinExistence type="inferred from homology"/>
<dbReference type="InterPro" id="IPR011249">
    <property type="entry name" value="Metalloenz_LuxS/M16"/>
</dbReference>
<dbReference type="InterPro" id="IPR007863">
    <property type="entry name" value="Peptidase_M16_C"/>
</dbReference>
<keyword evidence="6" id="KW-1185">Reference proteome</keyword>
<dbReference type="Gene3D" id="3.30.830.10">
    <property type="entry name" value="Metalloenzyme, LuxS/M16 peptidase-like"/>
    <property type="match status" value="2"/>
</dbReference>
<dbReference type="Pfam" id="PF05193">
    <property type="entry name" value="Peptidase_M16_C"/>
    <property type="match status" value="1"/>
</dbReference>
<dbReference type="InterPro" id="IPR050361">
    <property type="entry name" value="MPP/UQCRC_Complex"/>
</dbReference>
<dbReference type="Proteomes" id="UP001190700">
    <property type="component" value="Unassembled WGS sequence"/>
</dbReference>
<evidence type="ECO:0008006" key="7">
    <source>
        <dbReference type="Google" id="ProtNLM"/>
    </source>
</evidence>
<comment type="similarity">
    <text evidence="2">Belongs to the peptidase M16 family.</text>
</comment>
<protein>
    <recommendedName>
        <fullName evidence="7">Mitochondrial processing peptidase alpha subunit</fullName>
    </recommendedName>
</protein>
<dbReference type="Pfam" id="PF00675">
    <property type="entry name" value="Peptidase_M16"/>
    <property type="match status" value="1"/>
</dbReference>
<evidence type="ECO:0000259" key="4">
    <source>
        <dbReference type="Pfam" id="PF05193"/>
    </source>
</evidence>
<evidence type="ECO:0000313" key="6">
    <source>
        <dbReference type="Proteomes" id="UP001190700"/>
    </source>
</evidence>
<accession>A0AAE0EPL1</accession>
<dbReference type="EMBL" id="LGRX02035306">
    <property type="protein sequence ID" value="KAK3235372.1"/>
    <property type="molecule type" value="Genomic_DNA"/>
</dbReference>
<gene>
    <name evidence="5" type="ORF">CYMTET_54421</name>
</gene>
<reference evidence="5 6" key="1">
    <citation type="journal article" date="2015" name="Genome Biol. Evol.">
        <title>Comparative Genomics of a Bacterivorous Green Alga Reveals Evolutionary Causalities and Consequences of Phago-Mixotrophic Mode of Nutrition.</title>
        <authorList>
            <person name="Burns J.A."/>
            <person name="Paasch A."/>
            <person name="Narechania A."/>
            <person name="Kim E."/>
        </authorList>
    </citation>
    <scope>NUCLEOTIDE SEQUENCE [LARGE SCALE GENOMIC DNA]</scope>
    <source>
        <strain evidence="5 6">PLY_AMNH</strain>
    </source>
</reference>
<dbReference type="InterPro" id="IPR011765">
    <property type="entry name" value="Pept_M16_N"/>
</dbReference>